<feature type="signal peptide" evidence="10">
    <location>
        <begin position="1"/>
        <end position="27"/>
    </location>
</feature>
<dbReference type="SMART" id="SM00235">
    <property type="entry name" value="ZnMc"/>
    <property type="match status" value="1"/>
</dbReference>
<feature type="compositionally biased region" description="Pro residues" evidence="9">
    <location>
        <begin position="411"/>
        <end position="425"/>
    </location>
</feature>
<feature type="region of interest" description="Disordered" evidence="9">
    <location>
        <begin position="341"/>
        <end position="374"/>
    </location>
</feature>
<feature type="domain" description="Peptidase metallopeptidase" evidence="11">
    <location>
        <begin position="110"/>
        <end position="272"/>
    </location>
</feature>
<protein>
    <recommendedName>
        <fullName evidence="11">Peptidase metallopeptidase domain-containing protein</fullName>
    </recommendedName>
</protein>
<evidence type="ECO:0000259" key="11">
    <source>
        <dbReference type="SMART" id="SM00235"/>
    </source>
</evidence>
<dbReference type="Pfam" id="PF00413">
    <property type="entry name" value="Peptidase_M10"/>
    <property type="match status" value="1"/>
</dbReference>
<evidence type="ECO:0000256" key="3">
    <source>
        <dbReference type="ARBA" id="ARBA00022670"/>
    </source>
</evidence>
<keyword evidence="5 10" id="KW-0732">Signal</keyword>
<dbReference type="InterPro" id="IPR006026">
    <property type="entry name" value="Peptidase_Metallo"/>
</dbReference>
<keyword evidence="8" id="KW-0482">Metalloprotease</keyword>
<evidence type="ECO:0000256" key="9">
    <source>
        <dbReference type="SAM" id="MobiDB-lite"/>
    </source>
</evidence>
<keyword evidence="13" id="KW-1185">Reference proteome</keyword>
<keyword evidence="6" id="KW-0378">Hydrolase</keyword>
<organism evidence="12 13">
    <name type="scientific">Orchesella dallaii</name>
    <dbReference type="NCBI Taxonomy" id="48710"/>
    <lineage>
        <taxon>Eukaryota</taxon>
        <taxon>Metazoa</taxon>
        <taxon>Ecdysozoa</taxon>
        <taxon>Arthropoda</taxon>
        <taxon>Hexapoda</taxon>
        <taxon>Collembola</taxon>
        <taxon>Entomobryomorpha</taxon>
        <taxon>Entomobryoidea</taxon>
        <taxon>Orchesellidae</taxon>
        <taxon>Orchesellinae</taxon>
        <taxon>Orchesella</taxon>
    </lineage>
</organism>
<evidence type="ECO:0000256" key="4">
    <source>
        <dbReference type="ARBA" id="ARBA00022723"/>
    </source>
</evidence>
<evidence type="ECO:0000256" key="6">
    <source>
        <dbReference type="ARBA" id="ARBA00022801"/>
    </source>
</evidence>
<feature type="region of interest" description="Disordered" evidence="9">
    <location>
        <begin position="272"/>
        <end position="322"/>
    </location>
</feature>
<dbReference type="PANTHER" id="PTHR10201">
    <property type="entry name" value="MATRIX METALLOPROTEINASE"/>
    <property type="match status" value="1"/>
</dbReference>
<feature type="region of interest" description="Disordered" evidence="9">
    <location>
        <begin position="411"/>
        <end position="524"/>
    </location>
</feature>
<evidence type="ECO:0000313" key="13">
    <source>
        <dbReference type="Proteomes" id="UP001642540"/>
    </source>
</evidence>
<feature type="compositionally biased region" description="Polar residues" evidence="9">
    <location>
        <begin position="272"/>
        <end position="284"/>
    </location>
</feature>
<dbReference type="SUPFAM" id="SSF47090">
    <property type="entry name" value="PGBD-like"/>
    <property type="match status" value="1"/>
</dbReference>
<dbReference type="CDD" id="cd04278">
    <property type="entry name" value="ZnMc_MMP"/>
    <property type="match status" value="1"/>
</dbReference>
<keyword evidence="3" id="KW-0645">Protease</keyword>
<keyword evidence="4" id="KW-0479">Metal-binding</keyword>
<dbReference type="InterPro" id="IPR024079">
    <property type="entry name" value="MetalloPept_cat_dom_sf"/>
</dbReference>
<dbReference type="SUPFAM" id="SSF55486">
    <property type="entry name" value="Metalloproteases ('zincins'), catalytic domain"/>
    <property type="match status" value="1"/>
</dbReference>
<comment type="caution">
    <text evidence="12">The sequence shown here is derived from an EMBL/GenBank/DDBJ whole genome shotgun (WGS) entry which is preliminary data.</text>
</comment>
<feature type="compositionally biased region" description="Low complexity" evidence="9">
    <location>
        <begin position="290"/>
        <end position="300"/>
    </location>
</feature>
<feature type="compositionally biased region" description="Gly residues" evidence="9">
    <location>
        <begin position="427"/>
        <end position="439"/>
    </location>
</feature>
<proteinExistence type="inferred from homology"/>
<evidence type="ECO:0000256" key="1">
    <source>
        <dbReference type="ARBA" id="ARBA00001947"/>
    </source>
</evidence>
<evidence type="ECO:0000256" key="5">
    <source>
        <dbReference type="ARBA" id="ARBA00022729"/>
    </source>
</evidence>
<comment type="cofactor">
    <cofactor evidence="1">
        <name>Zn(2+)</name>
        <dbReference type="ChEBI" id="CHEBI:29105"/>
    </cofactor>
</comment>
<dbReference type="Gene3D" id="3.40.390.10">
    <property type="entry name" value="Collagenase (Catalytic Domain)"/>
    <property type="match status" value="1"/>
</dbReference>
<dbReference type="Proteomes" id="UP001642540">
    <property type="component" value="Unassembled WGS sequence"/>
</dbReference>
<comment type="similarity">
    <text evidence="2">Belongs to the peptidase M10A family.</text>
</comment>
<evidence type="ECO:0000256" key="7">
    <source>
        <dbReference type="ARBA" id="ARBA00022833"/>
    </source>
</evidence>
<gene>
    <name evidence="12" type="ORF">ODALV1_LOCUS27699</name>
</gene>
<dbReference type="PRINTS" id="PR00138">
    <property type="entry name" value="MATRIXIN"/>
</dbReference>
<evidence type="ECO:0000256" key="2">
    <source>
        <dbReference type="ARBA" id="ARBA00010370"/>
    </source>
</evidence>
<feature type="compositionally biased region" description="Polar residues" evidence="9">
    <location>
        <begin position="301"/>
        <end position="322"/>
    </location>
</feature>
<dbReference type="InterPro" id="IPR001818">
    <property type="entry name" value="Pept_M10_metallopeptidase"/>
</dbReference>
<keyword evidence="7" id="KW-0862">Zinc</keyword>
<dbReference type="InterPro" id="IPR033739">
    <property type="entry name" value="M10A_MMP"/>
</dbReference>
<evidence type="ECO:0000313" key="12">
    <source>
        <dbReference type="EMBL" id="CAL8139136.1"/>
    </source>
</evidence>
<reference evidence="12 13" key="1">
    <citation type="submission" date="2024-08" db="EMBL/GenBank/DDBJ databases">
        <authorList>
            <person name="Cucini C."/>
            <person name="Frati F."/>
        </authorList>
    </citation>
    <scope>NUCLEOTIDE SEQUENCE [LARGE SCALE GENOMIC DNA]</scope>
</reference>
<dbReference type="InterPro" id="IPR021190">
    <property type="entry name" value="Pept_M10A"/>
</dbReference>
<accession>A0ABP1RZB9</accession>
<dbReference type="EMBL" id="CAXLJM020000124">
    <property type="protein sequence ID" value="CAL8139136.1"/>
    <property type="molecule type" value="Genomic_DNA"/>
</dbReference>
<name>A0ABP1RZB9_9HEXA</name>
<feature type="chain" id="PRO_5047441451" description="Peptidase metallopeptidase domain-containing protein" evidence="10">
    <location>
        <begin position="28"/>
        <end position="524"/>
    </location>
</feature>
<evidence type="ECO:0000256" key="10">
    <source>
        <dbReference type="SAM" id="SignalP"/>
    </source>
</evidence>
<evidence type="ECO:0000256" key="8">
    <source>
        <dbReference type="ARBA" id="ARBA00023049"/>
    </source>
</evidence>
<dbReference type="PANTHER" id="PTHR10201:SF291">
    <property type="entry name" value="MATRIX METALLOPROTEINASE 1, ISOFORM C-RELATED"/>
    <property type="match status" value="1"/>
</dbReference>
<sequence length="524" mass="58433">MFAPQSKHFLVIFVTTLEVISWLGTGAFPTSDFTNSDATIYLKTFGWLDSNYMENVPETVQNFRKSLEEFQEFQGLPTTGQLDTSTIEIMKSPRCGVSDKPNGIGDALFEMPKWEVLHLTYKISKYPRSLQTLGGPERIDEEIKKAFAVWEAATPFTFTPSTDERVDINIRFEMKQHTAGHNFSFDVPAMNLAYASNQPAGVIYFNDEVHWTSGSKQGINFLQVAVHEIGHVLGLGHSNVGNALMFPIYNGYLSNFQLNLDDAQKIEGLYGSTNVKHPNTQSNKNRVKRYSPNPNYRRNNFLTSSEESGPQNSYHGSSYYPNQAQNYGNLRNAYLENVHRTPYPSSGYMPSHQMPTNQPYTSPPRPELNQGDEDPLDFTLLITDQNIGFGPGPVYRRPGCPRCPVCHPTGPPKCPMGPSKGPPTGPSNGGHNGGGGGGRIPPRGPIITEPMKPTNRPPQIPIPHHATSDGHGNPNTGLGYHHSDNNRDDTEEEYSDDRIEYQPPLNQNTYYPGYPSYGSVEDYY</sequence>
<dbReference type="InterPro" id="IPR036365">
    <property type="entry name" value="PGBD-like_sf"/>
</dbReference>